<dbReference type="RefSeq" id="WP_263593020.1">
    <property type="nucleotide sequence ID" value="NZ_CP107020.1"/>
</dbReference>
<organism evidence="1 2">
    <name type="scientific">Brachybacterium huguangmaarense</name>
    <dbReference type="NCBI Taxonomy" id="1652028"/>
    <lineage>
        <taxon>Bacteria</taxon>
        <taxon>Bacillati</taxon>
        <taxon>Actinomycetota</taxon>
        <taxon>Actinomycetes</taxon>
        <taxon>Micrococcales</taxon>
        <taxon>Dermabacteraceae</taxon>
        <taxon>Brachybacterium</taxon>
    </lineage>
</organism>
<name>A0ABY6FYW9_9MICO</name>
<sequence>MSEPEIIDESLPKGVLGYTDGVSTIWLDDQMLEVDRAIVLEHELIHYHRGHTGHCLTVVEYGIDREIACRRVDAEALGEAAAWSPHPWVIADELDVMPETVETRLHMLTPAERQALDERLVDAHWA</sequence>
<evidence type="ECO:0000313" key="1">
    <source>
        <dbReference type="EMBL" id="UYG15806.1"/>
    </source>
</evidence>
<evidence type="ECO:0000313" key="2">
    <source>
        <dbReference type="Proteomes" id="UP001164305"/>
    </source>
</evidence>
<evidence type="ECO:0008006" key="3">
    <source>
        <dbReference type="Google" id="ProtNLM"/>
    </source>
</evidence>
<gene>
    <name evidence="1" type="ORF">BRM3_09120</name>
</gene>
<proteinExistence type="predicted"/>
<dbReference type="Proteomes" id="UP001164305">
    <property type="component" value="Chromosome"/>
</dbReference>
<reference evidence="1" key="1">
    <citation type="submission" date="2022-10" db="EMBL/GenBank/DDBJ databases">
        <title>Whole-Genome Sequencing of Brachybacterium huguangmaarense BRM-3, Isolated from Betula schmidtii.</title>
        <authorList>
            <person name="Haam D."/>
        </authorList>
    </citation>
    <scope>NUCLEOTIDE SEQUENCE</scope>
    <source>
        <strain evidence="1">BRM-3</strain>
    </source>
</reference>
<accession>A0ABY6FYW9</accession>
<dbReference type="EMBL" id="CP107020">
    <property type="protein sequence ID" value="UYG15806.1"/>
    <property type="molecule type" value="Genomic_DNA"/>
</dbReference>
<keyword evidence="2" id="KW-1185">Reference proteome</keyword>
<protein>
    <recommendedName>
        <fullName evidence="3">IrrE N-terminal-like domain-containing protein</fullName>
    </recommendedName>
</protein>